<comment type="caution">
    <text evidence="4">The sequence shown here is derived from an EMBL/GenBank/DDBJ whole genome shotgun (WGS) entry which is preliminary data.</text>
</comment>
<evidence type="ECO:0000256" key="2">
    <source>
        <dbReference type="SAM" id="Phobius"/>
    </source>
</evidence>
<feature type="region of interest" description="Disordered" evidence="1">
    <location>
        <begin position="142"/>
        <end position="170"/>
    </location>
</feature>
<feature type="transmembrane region" description="Helical" evidence="2">
    <location>
        <begin position="575"/>
        <end position="599"/>
    </location>
</feature>
<dbReference type="SMR" id="A0A8T3A913"/>
<dbReference type="GO" id="GO:0003676">
    <property type="term" value="F:nucleic acid binding"/>
    <property type="evidence" value="ECO:0007669"/>
    <property type="project" value="InterPro"/>
</dbReference>
<dbReference type="EMBL" id="JAGYWB010000018">
    <property type="protein sequence ID" value="KAI0492514.1"/>
    <property type="molecule type" value="Genomic_DNA"/>
</dbReference>
<dbReference type="PANTHER" id="PTHR31286:SF165">
    <property type="entry name" value="DUF4283 DOMAIN-CONTAINING PROTEIN"/>
    <property type="match status" value="1"/>
</dbReference>
<dbReference type="GO" id="GO:0004523">
    <property type="term" value="F:RNA-DNA hybrid ribonuclease activity"/>
    <property type="evidence" value="ECO:0007669"/>
    <property type="project" value="InterPro"/>
</dbReference>
<proteinExistence type="predicted"/>
<keyword evidence="2" id="KW-0472">Membrane</keyword>
<reference evidence="4" key="1">
    <citation type="journal article" date="2022" name="Front. Genet.">
        <title>Chromosome-Scale Assembly of the Dendrobium nobile Genome Provides Insights Into the Molecular Mechanism of the Biosynthesis of the Medicinal Active Ingredient of Dendrobium.</title>
        <authorList>
            <person name="Xu Q."/>
            <person name="Niu S.-C."/>
            <person name="Li K.-L."/>
            <person name="Zheng P.-J."/>
            <person name="Zhang X.-J."/>
            <person name="Jia Y."/>
            <person name="Liu Y."/>
            <person name="Niu Y.-X."/>
            <person name="Yu L.-H."/>
            <person name="Chen D.-F."/>
            <person name="Zhang G.-Q."/>
        </authorList>
    </citation>
    <scope>NUCLEOTIDE SEQUENCE</scope>
    <source>
        <tissue evidence="4">Leaf</tissue>
    </source>
</reference>
<name>A0A8T3A913_DENNO</name>
<keyword evidence="5" id="KW-1185">Reference proteome</keyword>
<dbReference type="InterPro" id="IPR002156">
    <property type="entry name" value="RNaseH_domain"/>
</dbReference>
<sequence>MLLFLPVVTSSLFWLFRFFDGLLVSLLVVFRLPGGVFCGSVGVRGEGGVSYVIHPFGFFGSDGSLQTDQATASLSRPSMVTVLVELDVSKKHPQKIWFGSELMGYFQKVEFENLPTFCSHCRMHGHGINECFRLHPNLRKDKGTSSSNGAQAGGEKLLKDPLDIGEGSGPGSAFQDPLIHNVETVCGSDSLVPNVELGDEPSPPDQLVGFTIEPQQECNLPLTNEWYLVITPNVPNMLVNDATIMVSNGPSLPSNIVPNSSRLLVQDVMLTSKFLPPLDEANWQDAITVHSSDNLKVALILGILILPRLWSLRLDMACPVGPVESNIDAQSFLVDHYHCDAYIDTEMDIMAKCYARTDDALSFSKGHAKRGWALGCKTMLDLAVSLSFKLWFKLRNNDYLWANFMNVKYCGRRHPSLCGYVVRNSKVWKRLYSIKWKVEPFLAWGLGYGTIFFWQDRWINVVAMFSVQLILEKPPSSSIKLNASGTKLDNSLGFGGVLRDHNGSFICGFAGPVDRGFSSRAVLMGVLHGLYMCINLNLIDVVLESDFDFRMLRNLDDYNCSFMEFYTLREIKASLILINCSFSIIPALANASAFGFAFIGCDFNSVMDLDFLLLPPNVKGLLILDRLGFPHIND</sequence>
<dbReference type="OrthoDB" id="913113at2759"/>
<keyword evidence="2" id="KW-1133">Transmembrane helix</keyword>
<dbReference type="CDD" id="cd06222">
    <property type="entry name" value="RNase_H_like"/>
    <property type="match status" value="1"/>
</dbReference>
<accession>A0A8T3A913</accession>
<protein>
    <recommendedName>
        <fullName evidence="3">RNase H type-1 domain-containing protein</fullName>
    </recommendedName>
</protein>
<evidence type="ECO:0000313" key="4">
    <source>
        <dbReference type="EMBL" id="KAI0492514.1"/>
    </source>
</evidence>
<dbReference type="AlphaFoldDB" id="A0A8T3A913"/>
<evidence type="ECO:0000259" key="3">
    <source>
        <dbReference type="Pfam" id="PF13456"/>
    </source>
</evidence>
<feature type="domain" description="RNase H type-1" evidence="3">
    <location>
        <begin position="492"/>
        <end position="548"/>
    </location>
</feature>
<organism evidence="4 5">
    <name type="scientific">Dendrobium nobile</name>
    <name type="common">Orchid</name>
    <dbReference type="NCBI Taxonomy" id="94219"/>
    <lineage>
        <taxon>Eukaryota</taxon>
        <taxon>Viridiplantae</taxon>
        <taxon>Streptophyta</taxon>
        <taxon>Embryophyta</taxon>
        <taxon>Tracheophyta</taxon>
        <taxon>Spermatophyta</taxon>
        <taxon>Magnoliopsida</taxon>
        <taxon>Liliopsida</taxon>
        <taxon>Asparagales</taxon>
        <taxon>Orchidaceae</taxon>
        <taxon>Epidendroideae</taxon>
        <taxon>Malaxideae</taxon>
        <taxon>Dendrobiinae</taxon>
        <taxon>Dendrobium</taxon>
    </lineage>
</organism>
<evidence type="ECO:0000256" key="1">
    <source>
        <dbReference type="SAM" id="MobiDB-lite"/>
    </source>
</evidence>
<dbReference type="InterPro" id="IPR040256">
    <property type="entry name" value="At4g02000-like"/>
</dbReference>
<dbReference type="PANTHER" id="PTHR31286">
    <property type="entry name" value="GLYCINE-RICH CELL WALL STRUCTURAL PROTEIN 1.8-LIKE"/>
    <property type="match status" value="1"/>
</dbReference>
<dbReference type="InterPro" id="IPR044730">
    <property type="entry name" value="RNase_H-like_dom_plant"/>
</dbReference>
<evidence type="ECO:0000313" key="5">
    <source>
        <dbReference type="Proteomes" id="UP000829196"/>
    </source>
</evidence>
<dbReference type="Pfam" id="PF13456">
    <property type="entry name" value="RVT_3"/>
    <property type="match status" value="1"/>
</dbReference>
<dbReference type="Proteomes" id="UP000829196">
    <property type="component" value="Unassembled WGS sequence"/>
</dbReference>
<keyword evidence="2" id="KW-0812">Transmembrane</keyword>
<feature type="transmembrane region" description="Helical" evidence="2">
    <location>
        <begin position="521"/>
        <end position="543"/>
    </location>
</feature>
<gene>
    <name evidence="4" type="ORF">KFK09_026787</name>
</gene>